<dbReference type="InterPro" id="IPR040138">
    <property type="entry name" value="MIER/MTA"/>
</dbReference>
<proteinExistence type="predicted"/>
<dbReference type="PANTHER" id="PTHR10865:SF5">
    <property type="entry name" value="METASTASIS-ASSOCIATED PROTEIN MTA1"/>
    <property type="match status" value="1"/>
</dbReference>
<dbReference type="GO" id="GO:0003682">
    <property type="term" value="F:chromatin binding"/>
    <property type="evidence" value="ECO:0007669"/>
    <property type="project" value="InterPro"/>
</dbReference>
<dbReference type="GO" id="GO:0016581">
    <property type="term" value="C:NuRD complex"/>
    <property type="evidence" value="ECO:0007669"/>
    <property type="project" value="TreeGrafter"/>
</dbReference>
<feature type="region of interest" description="Disordered" evidence="1">
    <location>
        <begin position="1"/>
        <end position="32"/>
    </location>
</feature>
<dbReference type="PANTHER" id="PTHR10865">
    <property type="entry name" value="METASTASIS-ASSOCIATED PROTEIN AND MESODERM INDUCTION EARLY RESPONSE PROTEIN"/>
    <property type="match status" value="1"/>
</dbReference>
<dbReference type="GO" id="GO:0000122">
    <property type="term" value="P:negative regulation of transcription by RNA polymerase II"/>
    <property type="evidence" value="ECO:0007669"/>
    <property type="project" value="TreeGrafter"/>
</dbReference>
<dbReference type="Pfam" id="PF01426">
    <property type="entry name" value="BAH"/>
    <property type="match status" value="1"/>
</dbReference>
<dbReference type="GO" id="GO:0006302">
    <property type="term" value="P:double-strand break repair"/>
    <property type="evidence" value="ECO:0007669"/>
    <property type="project" value="TreeGrafter"/>
</dbReference>
<dbReference type="InterPro" id="IPR001025">
    <property type="entry name" value="BAH_dom"/>
</dbReference>
<dbReference type="GO" id="GO:0010212">
    <property type="term" value="P:response to ionizing radiation"/>
    <property type="evidence" value="ECO:0007669"/>
    <property type="project" value="TreeGrafter"/>
</dbReference>
<dbReference type="SMART" id="SM00439">
    <property type="entry name" value="BAH"/>
    <property type="match status" value="1"/>
</dbReference>
<dbReference type="GO" id="GO:0003713">
    <property type="term" value="F:transcription coactivator activity"/>
    <property type="evidence" value="ECO:0007669"/>
    <property type="project" value="TreeGrafter"/>
</dbReference>
<evidence type="ECO:0000259" key="2">
    <source>
        <dbReference type="PROSITE" id="PS51038"/>
    </source>
</evidence>
<dbReference type="GO" id="GO:0003714">
    <property type="term" value="F:transcription corepressor activity"/>
    <property type="evidence" value="ECO:0007669"/>
    <property type="project" value="TreeGrafter"/>
</dbReference>
<name>A0A8C2SIL5_CAPHI</name>
<dbReference type="GO" id="GO:0042826">
    <property type="term" value="F:histone deacetylase binding"/>
    <property type="evidence" value="ECO:0007669"/>
    <property type="project" value="TreeGrafter"/>
</dbReference>
<protein>
    <recommendedName>
        <fullName evidence="2">BAH domain-containing protein</fullName>
    </recommendedName>
</protein>
<organism evidence="3">
    <name type="scientific">Capra hircus</name>
    <name type="common">Goat</name>
    <dbReference type="NCBI Taxonomy" id="9925"/>
    <lineage>
        <taxon>Eukaryota</taxon>
        <taxon>Metazoa</taxon>
        <taxon>Chordata</taxon>
        <taxon>Craniata</taxon>
        <taxon>Vertebrata</taxon>
        <taxon>Euteleostomi</taxon>
        <taxon>Mammalia</taxon>
        <taxon>Eutheria</taxon>
        <taxon>Laurasiatheria</taxon>
        <taxon>Artiodactyla</taxon>
        <taxon>Ruminantia</taxon>
        <taxon>Pecora</taxon>
        <taxon>Bovidae</taxon>
        <taxon>Caprinae</taxon>
        <taxon>Capra</taxon>
    </lineage>
</organism>
<dbReference type="AlphaFoldDB" id="A0A8C2SIL5"/>
<dbReference type="InterPro" id="IPR043151">
    <property type="entry name" value="BAH_sf"/>
</dbReference>
<dbReference type="Gene3D" id="2.30.30.490">
    <property type="match status" value="1"/>
</dbReference>
<feature type="domain" description="BAH" evidence="2">
    <location>
        <begin position="102"/>
        <end position="268"/>
    </location>
</feature>
<dbReference type="PROSITE" id="PS51038">
    <property type="entry name" value="BAH"/>
    <property type="match status" value="1"/>
</dbReference>
<reference evidence="3" key="1">
    <citation type="submission" date="2019-03" db="EMBL/GenBank/DDBJ databases">
        <title>Genome sequencing and reference-guided assembly of Black Bengal Goat (Capra hircus).</title>
        <authorList>
            <person name="Siddiki A.Z."/>
            <person name="Baten A."/>
            <person name="Billah M."/>
            <person name="Alam M.A.U."/>
            <person name="Shawrob K.S.M."/>
            <person name="Saha S."/>
            <person name="Chowdhury M."/>
            <person name="Rahman A.H."/>
            <person name="Stear M."/>
            <person name="Miah G."/>
            <person name="Das G.B."/>
            <person name="Hossain M.M."/>
            <person name="Kumkum M."/>
            <person name="Islam M.S."/>
            <person name="Mollah A.M."/>
            <person name="Ahsan A."/>
            <person name="Tusar F."/>
            <person name="Khan M.K.I."/>
        </authorList>
    </citation>
    <scope>NUCLEOTIDE SEQUENCE [LARGE SCALE GENOMIC DNA]</scope>
</reference>
<dbReference type="FunFam" id="2.30.30.490:FF:000001">
    <property type="entry name" value="Metastasis-associated 1 family, member 3"/>
    <property type="match status" value="1"/>
</dbReference>
<evidence type="ECO:0000313" key="3">
    <source>
        <dbReference type="Ensembl" id="ENSCHIP00010043425.1"/>
    </source>
</evidence>
<accession>A0A8C2SIL5</accession>
<evidence type="ECO:0000256" key="1">
    <source>
        <dbReference type="SAM" id="MobiDB-lite"/>
    </source>
</evidence>
<reference evidence="3" key="2">
    <citation type="submission" date="2025-08" db="UniProtKB">
        <authorList>
            <consortium name="Ensembl"/>
        </authorList>
    </citation>
    <scope>IDENTIFICATION</scope>
</reference>
<sequence length="312" mass="33648">MRGGAQLLGGDWRGRQWGAGGPSLAPTTPWPPAAQGGTPTVCCLCPSQAVGTTACTPCFDVWAPGLLAVQSTRAWPHSGLAVPQMPVSPAGPRGAPGARMEGRPWTPDYVYFENSSSNPYLIRRIEELNKTASGNVEAKVVCFYRRRDISSSLIALADKHATLSVCYKTGSGADASEEGEIEEEMENPEMVDLPEKLKHQLRHRELFLSRQLESLPATHIRGKCSVTLLNETESLKSYLEREQAGAHPAVLAAVSRPHCADPALLAGQLEASEFVKRVVSAARARGPTSSHRWTGLAVMPKLLTLWPLSLPP</sequence>
<dbReference type="Ensembl" id="ENSCHIT00010060268.1">
    <property type="protein sequence ID" value="ENSCHIP00010043425.1"/>
    <property type="gene ID" value="ENSCHIG00010031541.1"/>
</dbReference>